<proteinExistence type="predicted"/>
<keyword evidence="4" id="KW-1185">Reference proteome</keyword>
<reference evidence="4" key="1">
    <citation type="journal article" date="2019" name="Int. J. Syst. Evol. Microbiol.">
        <title>The Global Catalogue of Microorganisms (GCM) 10K type strain sequencing project: providing services to taxonomists for standard genome sequencing and annotation.</title>
        <authorList>
            <consortium name="The Broad Institute Genomics Platform"/>
            <consortium name="The Broad Institute Genome Sequencing Center for Infectious Disease"/>
            <person name="Wu L."/>
            <person name="Ma J."/>
        </authorList>
    </citation>
    <scope>NUCLEOTIDE SEQUENCE [LARGE SCALE GENOMIC DNA]</scope>
    <source>
        <strain evidence="4">CGMCC 1.15053</strain>
    </source>
</reference>
<protein>
    <submittedName>
        <fullName evidence="3">META domain-containing protein</fullName>
    </submittedName>
</protein>
<dbReference type="Proteomes" id="UP001595979">
    <property type="component" value="Unassembled WGS sequence"/>
</dbReference>
<evidence type="ECO:0000313" key="4">
    <source>
        <dbReference type="Proteomes" id="UP001595979"/>
    </source>
</evidence>
<sequence length="299" mass="30587">MSLLAALTLLAVAGGPTPDPSAPASARTALLTVPGWTLRTLVPDGVTRLGLAPDGPAAPTLRLRPGGRVSGHTGCNLLSGAATLEGSQLRVRNLGVTRRVCPGAAGTVETAYLRVLSQVVRYRVQGQTLTLYARGAQRLVFQADGAASAASQLPAAQLPDAQSPAGQTPADQSPAAQTPPPLRPAQLAGEWQVRAVTLGIRAVPVPAGAALTLTGEGTGLRLSGRAGGCNAMNGQAELRGDVLHFSGVATTRMLCPDMTAENALYRLLGTPLRAEVQAGPGSDTLTWTGDLGRVILKRP</sequence>
<comment type="caution">
    <text evidence="3">The sequence shown here is derived from an EMBL/GenBank/DDBJ whole genome shotgun (WGS) entry which is preliminary data.</text>
</comment>
<dbReference type="PANTHER" id="PTHR35535:SF2">
    <property type="entry name" value="DUF306 DOMAIN-CONTAINING PROTEIN"/>
    <property type="match status" value="1"/>
</dbReference>
<dbReference type="EMBL" id="JBHSOH010000034">
    <property type="protein sequence ID" value="MFC5849995.1"/>
    <property type="molecule type" value="Genomic_DNA"/>
</dbReference>
<dbReference type="Pfam" id="PF03724">
    <property type="entry name" value="META"/>
    <property type="match status" value="2"/>
</dbReference>
<dbReference type="InterPro" id="IPR038670">
    <property type="entry name" value="HslJ-like_sf"/>
</dbReference>
<dbReference type="PANTHER" id="PTHR35535">
    <property type="entry name" value="HEAT SHOCK PROTEIN HSLJ"/>
    <property type="match status" value="1"/>
</dbReference>
<feature type="region of interest" description="Disordered" evidence="1">
    <location>
        <begin position="158"/>
        <end position="183"/>
    </location>
</feature>
<dbReference type="RefSeq" id="WP_380051619.1">
    <property type="nucleotide sequence ID" value="NZ_JBHSOH010000034.1"/>
</dbReference>
<gene>
    <name evidence="3" type="ORF">ACFPQ6_16965</name>
</gene>
<evidence type="ECO:0000256" key="1">
    <source>
        <dbReference type="SAM" id="MobiDB-lite"/>
    </source>
</evidence>
<feature type="domain" description="DUF306" evidence="2">
    <location>
        <begin position="52"/>
        <end position="141"/>
    </location>
</feature>
<organism evidence="3 4">
    <name type="scientific">Deinococcus petrolearius</name>
    <dbReference type="NCBI Taxonomy" id="1751295"/>
    <lineage>
        <taxon>Bacteria</taxon>
        <taxon>Thermotogati</taxon>
        <taxon>Deinococcota</taxon>
        <taxon>Deinococci</taxon>
        <taxon>Deinococcales</taxon>
        <taxon>Deinococcaceae</taxon>
        <taxon>Deinococcus</taxon>
    </lineage>
</organism>
<evidence type="ECO:0000259" key="2">
    <source>
        <dbReference type="Pfam" id="PF03724"/>
    </source>
</evidence>
<name>A0ABW1DMX6_9DEIO</name>
<accession>A0ABW1DMX6</accession>
<evidence type="ECO:0000313" key="3">
    <source>
        <dbReference type="EMBL" id="MFC5849995.1"/>
    </source>
</evidence>
<dbReference type="InterPro" id="IPR005184">
    <property type="entry name" value="DUF306_Meta_HslJ"/>
</dbReference>
<dbReference type="InterPro" id="IPR053147">
    <property type="entry name" value="Hsp_HslJ-like"/>
</dbReference>
<feature type="domain" description="DUF306" evidence="2">
    <location>
        <begin position="185"/>
        <end position="295"/>
    </location>
</feature>
<dbReference type="Gene3D" id="2.40.128.270">
    <property type="match status" value="2"/>
</dbReference>